<feature type="transmembrane region" description="Helical" evidence="1">
    <location>
        <begin position="139"/>
        <end position="158"/>
    </location>
</feature>
<gene>
    <name evidence="5" type="ORF">BDZ31_002675</name>
</gene>
<feature type="transmembrane region" description="Helical" evidence="1">
    <location>
        <begin position="109"/>
        <end position="127"/>
    </location>
</feature>
<feature type="signal peptide" evidence="2">
    <location>
        <begin position="1"/>
        <end position="36"/>
    </location>
</feature>
<feature type="transmembrane region" description="Helical" evidence="1">
    <location>
        <begin position="293"/>
        <end position="313"/>
    </location>
</feature>
<dbReference type="PROSITE" id="PS51832">
    <property type="entry name" value="HD_GYP"/>
    <property type="match status" value="1"/>
</dbReference>
<dbReference type="PANTHER" id="PTHR45228">
    <property type="entry name" value="CYCLIC DI-GMP PHOSPHODIESTERASE TM_0186-RELATED"/>
    <property type="match status" value="1"/>
</dbReference>
<evidence type="ECO:0000256" key="2">
    <source>
        <dbReference type="SAM" id="SignalP"/>
    </source>
</evidence>
<comment type="caution">
    <text evidence="5">The sequence shown here is derived from an EMBL/GenBank/DDBJ whole genome shotgun (WGS) entry which is preliminary data.</text>
</comment>
<dbReference type="SUPFAM" id="SSF109604">
    <property type="entry name" value="HD-domain/PDEase-like"/>
    <property type="match status" value="1"/>
</dbReference>
<evidence type="ECO:0000313" key="5">
    <source>
        <dbReference type="EMBL" id="MBB4663086.1"/>
    </source>
</evidence>
<dbReference type="Pfam" id="PF00990">
    <property type="entry name" value="GGDEF"/>
    <property type="match status" value="1"/>
</dbReference>
<dbReference type="SUPFAM" id="SSF55073">
    <property type="entry name" value="Nucleotide cyclase"/>
    <property type="match status" value="1"/>
</dbReference>
<feature type="transmembrane region" description="Helical" evidence="1">
    <location>
        <begin position="201"/>
        <end position="218"/>
    </location>
</feature>
<feature type="domain" description="GGDEF" evidence="3">
    <location>
        <begin position="349"/>
        <end position="477"/>
    </location>
</feature>
<dbReference type="InterPro" id="IPR029787">
    <property type="entry name" value="Nucleotide_cyclase"/>
</dbReference>
<feature type="domain" description="HD-GYP" evidence="4">
    <location>
        <begin position="464"/>
        <end position="659"/>
    </location>
</feature>
<dbReference type="EMBL" id="JACHNU010000003">
    <property type="protein sequence ID" value="MBB4663086.1"/>
    <property type="molecule type" value="Genomic_DNA"/>
</dbReference>
<dbReference type="Gene3D" id="1.10.3210.10">
    <property type="entry name" value="Hypothetical protein af1432"/>
    <property type="match status" value="1"/>
</dbReference>
<evidence type="ECO:0000313" key="6">
    <source>
        <dbReference type="Proteomes" id="UP000585272"/>
    </source>
</evidence>
<dbReference type="NCBIfam" id="TIGR00254">
    <property type="entry name" value="GGDEF"/>
    <property type="match status" value="1"/>
</dbReference>
<accession>A0A840IE58</accession>
<reference evidence="5 6" key="1">
    <citation type="submission" date="2020-08" db="EMBL/GenBank/DDBJ databases">
        <title>Genomic Encyclopedia of Archaeal and Bacterial Type Strains, Phase II (KMG-II): from individual species to whole genera.</title>
        <authorList>
            <person name="Goeker M."/>
        </authorList>
    </citation>
    <scope>NUCLEOTIDE SEQUENCE [LARGE SCALE GENOMIC DNA]</scope>
    <source>
        <strain evidence="5 6">DSM 23288</strain>
    </source>
</reference>
<dbReference type="AlphaFoldDB" id="A0A840IE58"/>
<dbReference type="Pfam" id="PF13487">
    <property type="entry name" value="HD_5"/>
    <property type="match status" value="1"/>
</dbReference>
<feature type="transmembrane region" description="Helical" evidence="1">
    <location>
        <begin position="76"/>
        <end position="97"/>
    </location>
</feature>
<keyword evidence="1" id="KW-0812">Transmembrane</keyword>
<dbReference type="SMART" id="SM00267">
    <property type="entry name" value="GGDEF"/>
    <property type="match status" value="1"/>
</dbReference>
<dbReference type="InterPro" id="IPR003607">
    <property type="entry name" value="HD/PDEase_dom"/>
</dbReference>
<keyword evidence="1" id="KW-1133">Transmembrane helix</keyword>
<evidence type="ECO:0000256" key="1">
    <source>
        <dbReference type="SAM" id="Phobius"/>
    </source>
</evidence>
<dbReference type="PROSITE" id="PS50887">
    <property type="entry name" value="GGDEF"/>
    <property type="match status" value="1"/>
</dbReference>
<dbReference type="CDD" id="cd00077">
    <property type="entry name" value="HDc"/>
    <property type="match status" value="1"/>
</dbReference>
<dbReference type="PANTHER" id="PTHR45228:SF4">
    <property type="entry name" value="LIPOPROTEIN"/>
    <property type="match status" value="1"/>
</dbReference>
<protein>
    <submittedName>
        <fullName evidence="5">Diguanylate cyclase (GGDEF)-like protein</fullName>
    </submittedName>
</protein>
<evidence type="ECO:0000259" key="4">
    <source>
        <dbReference type="PROSITE" id="PS51832"/>
    </source>
</evidence>
<dbReference type="Proteomes" id="UP000585272">
    <property type="component" value="Unassembled WGS sequence"/>
</dbReference>
<keyword evidence="6" id="KW-1185">Reference proteome</keyword>
<dbReference type="InterPro" id="IPR000160">
    <property type="entry name" value="GGDEF_dom"/>
</dbReference>
<dbReference type="InterPro" id="IPR052020">
    <property type="entry name" value="Cyclic_di-GMP/3'3'-cGAMP_PDE"/>
</dbReference>
<evidence type="ECO:0000259" key="3">
    <source>
        <dbReference type="PROSITE" id="PS50887"/>
    </source>
</evidence>
<dbReference type="RefSeq" id="WP_183342810.1">
    <property type="nucleotide sequence ID" value="NZ_JACHNU010000003.1"/>
</dbReference>
<keyword evidence="1" id="KW-0472">Membrane</keyword>
<feature type="chain" id="PRO_5032545089" evidence="2">
    <location>
        <begin position="37"/>
        <end position="666"/>
    </location>
</feature>
<dbReference type="Gene3D" id="3.30.70.270">
    <property type="match status" value="1"/>
</dbReference>
<proteinExistence type="predicted"/>
<sequence>MNDPPASVRRALRHLTPHRAAGALLLLSAALCAASAARTLLGIGGATTAEAIYDVGIVTACVTWCLRAAVPDPAHWAFVCGVAASLLWVAGAGVTAVEGNDSAFSTADVLMFGIHPLVVLGFFLYGRSSVPRPIPAPRWVDAALSALTVAAVGAAFVIEGALASVGDATVTAAVYPTGAVVLAAIAVGLLALRGWAFDRRFALIVAGAGCFVITEILYRHAQAQSGVAEFGTLYDVGWMAGALLLAAAAWQPQRPLPSEPRRSEIVVPILLGAIALVVLVVEGGQARPAPLTITLSGLAVATLIARMALSLTTNYRLLQHSRREAITDSVTGLGNGRRLVADLERLGGARATLVLLDLNGFKGYNDTFGHLAGDQLLRRIGQALAAAAEPDGRAYRMGGDEFCVLLGPDATTTPAELAAGAAQRGDGFTVTAAYGAVALPREADDAVAALRLADERMYAHKRDDSARGEPVVAALTAVIAAHDPQLHRHAEAVARLADATAAALGLDADERRLVRHAALLHDLGTLALPAGATAEPGPLADDEEAFVERHTVFGERMIAATPALRRVATVVRASRERWDGSGYPDRLAGTAIPRAARIVFACHAFDAIVGDRPHAPARTRAEAVEIMRRCAGSSFDPAVVEALAGAVEREVTTAARAARTAAPQPA</sequence>
<feature type="transmembrane region" description="Helical" evidence="1">
    <location>
        <begin position="230"/>
        <end position="250"/>
    </location>
</feature>
<feature type="transmembrane region" description="Helical" evidence="1">
    <location>
        <begin position="262"/>
        <end position="281"/>
    </location>
</feature>
<organism evidence="5 6">
    <name type="scientific">Conexibacter arvalis</name>
    <dbReference type="NCBI Taxonomy" id="912552"/>
    <lineage>
        <taxon>Bacteria</taxon>
        <taxon>Bacillati</taxon>
        <taxon>Actinomycetota</taxon>
        <taxon>Thermoleophilia</taxon>
        <taxon>Solirubrobacterales</taxon>
        <taxon>Conexibacteraceae</taxon>
        <taxon>Conexibacter</taxon>
    </lineage>
</organism>
<dbReference type="InterPro" id="IPR037522">
    <property type="entry name" value="HD_GYP_dom"/>
</dbReference>
<dbReference type="CDD" id="cd01949">
    <property type="entry name" value="GGDEF"/>
    <property type="match status" value="1"/>
</dbReference>
<feature type="transmembrane region" description="Helical" evidence="1">
    <location>
        <begin position="170"/>
        <end position="192"/>
    </location>
</feature>
<dbReference type="InterPro" id="IPR043128">
    <property type="entry name" value="Rev_trsase/Diguanyl_cyclase"/>
</dbReference>
<keyword evidence="2" id="KW-0732">Signal</keyword>
<name>A0A840IE58_9ACTN</name>